<keyword evidence="3" id="KW-1185">Reference proteome</keyword>
<dbReference type="InterPro" id="IPR016181">
    <property type="entry name" value="Acyl_CoA_acyltransferase"/>
</dbReference>
<comment type="caution">
    <text evidence="2">The sequence shown here is derived from an EMBL/GenBank/DDBJ whole genome shotgun (WGS) entry which is preliminary data.</text>
</comment>
<protein>
    <submittedName>
        <fullName evidence="2">GNAT family N-acetyltransferase</fullName>
        <ecNumber evidence="2">2.3.-.-</ecNumber>
    </submittedName>
</protein>
<dbReference type="InterPro" id="IPR000182">
    <property type="entry name" value="GNAT_dom"/>
</dbReference>
<gene>
    <name evidence="2" type="ORF">ACFO26_08740</name>
</gene>
<keyword evidence="2" id="KW-0808">Transferase</keyword>
<dbReference type="GO" id="GO:0016746">
    <property type="term" value="F:acyltransferase activity"/>
    <property type="evidence" value="ECO:0007669"/>
    <property type="project" value="UniProtKB-KW"/>
</dbReference>
<evidence type="ECO:0000313" key="3">
    <source>
        <dbReference type="Proteomes" id="UP001595987"/>
    </source>
</evidence>
<dbReference type="Proteomes" id="UP001595987">
    <property type="component" value="Unassembled WGS sequence"/>
</dbReference>
<name>A0ABV9JE38_9LACT</name>
<evidence type="ECO:0000259" key="1">
    <source>
        <dbReference type="PROSITE" id="PS51186"/>
    </source>
</evidence>
<sequence length="165" mass="19104">MSDLQLTEKIRLTEILATTEDFLTELSKALKLYQDKTIQQQVNATEQGYDLAQVEAMYRYQLTHGRLWYIYVDNDFAGDFAISDDDEIAIVLSKNYQQQGVATAVLQYFLTVSSKIFWVKIAEKNLPSQRCFEKNNFVSTGKVEENGKIYLKYSVKTDNGHQYKK</sequence>
<keyword evidence="2" id="KW-0012">Acyltransferase</keyword>
<dbReference type="Gene3D" id="3.40.630.30">
    <property type="match status" value="1"/>
</dbReference>
<accession>A0ABV9JE38</accession>
<organism evidence="2 3">
    <name type="scientific">Lactococcus nasutitermitis</name>
    <dbReference type="NCBI Taxonomy" id="1652957"/>
    <lineage>
        <taxon>Bacteria</taxon>
        <taxon>Bacillati</taxon>
        <taxon>Bacillota</taxon>
        <taxon>Bacilli</taxon>
        <taxon>Lactobacillales</taxon>
        <taxon>Streptococcaceae</taxon>
        <taxon>Lactococcus</taxon>
    </lineage>
</organism>
<proteinExistence type="predicted"/>
<dbReference type="EC" id="2.3.-.-" evidence="2"/>
<dbReference type="SUPFAM" id="SSF55729">
    <property type="entry name" value="Acyl-CoA N-acyltransferases (Nat)"/>
    <property type="match status" value="1"/>
</dbReference>
<dbReference type="EMBL" id="JBHSGD010000007">
    <property type="protein sequence ID" value="MFC4652993.1"/>
    <property type="molecule type" value="Genomic_DNA"/>
</dbReference>
<dbReference type="PROSITE" id="PS51186">
    <property type="entry name" value="GNAT"/>
    <property type="match status" value="1"/>
</dbReference>
<feature type="domain" description="N-acetyltransferase" evidence="1">
    <location>
        <begin position="28"/>
        <end position="156"/>
    </location>
</feature>
<reference evidence="3" key="1">
    <citation type="journal article" date="2019" name="Int. J. Syst. Evol. Microbiol.">
        <title>The Global Catalogue of Microorganisms (GCM) 10K type strain sequencing project: providing services to taxonomists for standard genome sequencing and annotation.</title>
        <authorList>
            <consortium name="The Broad Institute Genomics Platform"/>
            <consortium name="The Broad Institute Genome Sequencing Center for Infectious Disease"/>
            <person name="Wu L."/>
            <person name="Ma J."/>
        </authorList>
    </citation>
    <scope>NUCLEOTIDE SEQUENCE [LARGE SCALE GENOMIC DNA]</scope>
    <source>
        <strain evidence="3">CCUG 63287</strain>
    </source>
</reference>
<dbReference type="Pfam" id="PF00583">
    <property type="entry name" value="Acetyltransf_1"/>
    <property type="match status" value="1"/>
</dbReference>
<evidence type="ECO:0000313" key="2">
    <source>
        <dbReference type="EMBL" id="MFC4652993.1"/>
    </source>
</evidence>
<dbReference type="RefSeq" id="WP_213536723.1">
    <property type="nucleotide sequence ID" value="NZ_BOVQ01000009.1"/>
</dbReference>